<comment type="cofactor">
    <cofactor evidence="1">
        <name>Fe cation</name>
        <dbReference type="ChEBI" id="CHEBI:24875"/>
    </cofactor>
</comment>
<name>A0A1I5A0Y1_9GAMM</name>
<dbReference type="Gene3D" id="3.40.50.1970">
    <property type="match status" value="1"/>
</dbReference>
<evidence type="ECO:0000259" key="4">
    <source>
        <dbReference type="Pfam" id="PF00465"/>
    </source>
</evidence>
<evidence type="ECO:0000259" key="5">
    <source>
        <dbReference type="Pfam" id="PF25137"/>
    </source>
</evidence>
<dbReference type="CDD" id="cd08551">
    <property type="entry name" value="Fe-ADH"/>
    <property type="match status" value="1"/>
</dbReference>
<keyword evidence="3" id="KW-0560">Oxidoreductase</keyword>
<dbReference type="Pfam" id="PF00465">
    <property type="entry name" value="Fe-ADH"/>
    <property type="match status" value="1"/>
</dbReference>
<dbReference type="EMBL" id="FOVC01000010">
    <property type="protein sequence ID" value="SFN56020.1"/>
    <property type="molecule type" value="Genomic_DNA"/>
</dbReference>
<dbReference type="FunFam" id="3.40.50.1970:FF:000003">
    <property type="entry name" value="Alcohol dehydrogenase, iron-containing"/>
    <property type="match status" value="1"/>
</dbReference>
<dbReference type="AlphaFoldDB" id="A0A1I5A0Y1"/>
<sequence length="397" mass="42349">MDIEKEKNVVTINSTIISGAGAIPAIRPLLAGKEHLLLVTDGNISRLEAVKQIRTLLEGDNRRVTLIENVPPEPSHHDVNRIMGSINNDAFDLVVGIGGGSVLDVAKLLSVLYHPQSPGLESLLAGTKPVARIASLLIPATAGTGSEATPNAILAIPEQNTKVGIISPVLLPDYVALLPELTISMPAHIASSTGIDALCHLIECFTSTVANPVSDNAALIGIYKLLNNIEVACAEPENRVAKLEMLWASYYGGVAIAHAGTHLVHALSYPLGGKYHLPHGVANAILLAPCMRVIRPYSVEKFAQVWDRVPGADTSLSDEDKSHALVAYFAALVRRLNLPDNLEALGVPREEIAALSEAALNVKRLINNAPCQVNHDDVQAIYRTLFPKIEIEGVSNA</sequence>
<feature type="domain" description="Fe-containing alcohol dehydrogenase-like C-terminal" evidence="5">
    <location>
        <begin position="192"/>
        <end position="385"/>
    </location>
</feature>
<evidence type="ECO:0000313" key="6">
    <source>
        <dbReference type="EMBL" id="SFN56020.1"/>
    </source>
</evidence>
<feature type="domain" description="Alcohol dehydrogenase iron-type/glycerol dehydrogenase GldA" evidence="4">
    <location>
        <begin position="14"/>
        <end position="177"/>
    </location>
</feature>
<dbReference type="InterPro" id="IPR001670">
    <property type="entry name" value="ADH_Fe/GldA"/>
</dbReference>
<protein>
    <submittedName>
        <fullName evidence="6">Alcohol dehydrogenase, class IV</fullName>
    </submittedName>
</protein>
<dbReference type="SUPFAM" id="SSF56796">
    <property type="entry name" value="Dehydroquinate synthase-like"/>
    <property type="match status" value="1"/>
</dbReference>
<dbReference type="GO" id="GO:0046872">
    <property type="term" value="F:metal ion binding"/>
    <property type="evidence" value="ECO:0007669"/>
    <property type="project" value="InterPro"/>
</dbReference>
<dbReference type="Proteomes" id="UP000242222">
    <property type="component" value="Unassembled WGS sequence"/>
</dbReference>
<dbReference type="InterPro" id="IPR039697">
    <property type="entry name" value="Alcohol_dehydrogenase_Fe"/>
</dbReference>
<dbReference type="InterPro" id="IPR056798">
    <property type="entry name" value="ADH_Fe_C"/>
</dbReference>
<comment type="similarity">
    <text evidence="2">Belongs to the iron-containing alcohol dehydrogenase family.</text>
</comment>
<dbReference type="PANTHER" id="PTHR11496">
    <property type="entry name" value="ALCOHOL DEHYDROGENASE"/>
    <property type="match status" value="1"/>
</dbReference>
<evidence type="ECO:0000256" key="1">
    <source>
        <dbReference type="ARBA" id="ARBA00001962"/>
    </source>
</evidence>
<evidence type="ECO:0000256" key="3">
    <source>
        <dbReference type="ARBA" id="ARBA00023002"/>
    </source>
</evidence>
<dbReference type="Gene3D" id="1.20.1090.10">
    <property type="entry name" value="Dehydroquinate synthase-like - alpha domain"/>
    <property type="match status" value="1"/>
</dbReference>
<organism evidence="6 7">
    <name type="scientific">Izhakiella capsodis</name>
    <dbReference type="NCBI Taxonomy" id="1367852"/>
    <lineage>
        <taxon>Bacteria</taxon>
        <taxon>Pseudomonadati</taxon>
        <taxon>Pseudomonadota</taxon>
        <taxon>Gammaproteobacteria</taxon>
        <taxon>Enterobacterales</taxon>
        <taxon>Erwiniaceae</taxon>
        <taxon>Izhakiella</taxon>
    </lineage>
</organism>
<reference evidence="7" key="1">
    <citation type="submission" date="2016-10" db="EMBL/GenBank/DDBJ databases">
        <authorList>
            <person name="Varghese N."/>
            <person name="Submissions S."/>
        </authorList>
    </citation>
    <scope>NUCLEOTIDE SEQUENCE [LARGE SCALE GENOMIC DNA]</scope>
    <source>
        <strain evidence="7">N6PO6</strain>
    </source>
</reference>
<accession>A0A1I5A0Y1</accession>
<evidence type="ECO:0000313" key="7">
    <source>
        <dbReference type="Proteomes" id="UP000242222"/>
    </source>
</evidence>
<proteinExistence type="inferred from homology"/>
<dbReference type="Pfam" id="PF25137">
    <property type="entry name" value="ADH_Fe_C"/>
    <property type="match status" value="1"/>
</dbReference>
<gene>
    <name evidence="6" type="ORF">SAMN05216516_11090</name>
</gene>
<dbReference type="GO" id="GO:0004022">
    <property type="term" value="F:alcohol dehydrogenase (NAD+) activity"/>
    <property type="evidence" value="ECO:0007669"/>
    <property type="project" value="TreeGrafter"/>
</dbReference>
<dbReference type="STRING" id="1367852.SAMN05216516_11090"/>
<keyword evidence="7" id="KW-1185">Reference proteome</keyword>
<evidence type="ECO:0000256" key="2">
    <source>
        <dbReference type="ARBA" id="ARBA00007358"/>
    </source>
</evidence>
<dbReference type="PANTHER" id="PTHR11496:SF102">
    <property type="entry name" value="ALCOHOL DEHYDROGENASE 4"/>
    <property type="match status" value="1"/>
</dbReference>